<proteinExistence type="predicted"/>
<evidence type="ECO:0000256" key="1">
    <source>
        <dbReference type="SAM" id="MobiDB-lite"/>
    </source>
</evidence>
<gene>
    <name evidence="2" type="ORF">WJX72_010376</name>
</gene>
<feature type="region of interest" description="Disordered" evidence="1">
    <location>
        <begin position="66"/>
        <end position="100"/>
    </location>
</feature>
<accession>A0AAW1R9G4</accession>
<comment type="caution">
    <text evidence="2">The sequence shown here is derived from an EMBL/GenBank/DDBJ whole genome shotgun (WGS) entry which is preliminary data.</text>
</comment>
<sequence>MQARVNSQGQHERPNLEGICIGEERKCFGEEIALPAAARWGLTLVDSAGRAWHSCESAALLQLRPTEAEEEAAEGDQGAGNSEVFRGGALDETRDMVNAE</sequence>
<evidence type="ECO:0000313" key="2">
    <source>
        <dbReference type="EMBL" id="KAK9830213.1"/>
    </source>
</evidence>
<organism evidence="2 3">
    <name type="scientific">[Myrmecia] bisecta</name>
    <dbReference type="NCBI Taxonomy" id="41462"/>
    <lineage>
        <taxon>Eukaryota</taxon>
        <taxon>Viridiplantae</taxon>
        <taxon>Chlorophyta</taxon>
        <taxon>core chlorophytes</taxon>
        <taxon>Trebouxiophyceae</taxon>
        <taxon>Trebouxiales</taxon>
        <taxon>Trebouxiaceae</taxon>
        <taxon>Myrmecia</taxon>
    </lineage>
</organism>
<protein>
    <submittedName>
        <fullName evidence="2">Uncharacterized protein</fullName>
    </submittedName>
</protein>
<dbReference type="AlphaFoldDB" id="A0AAW1R9G4"/>
<reference evidence="2 3" key="1">
    <citation type="journal article" date="2024" name="Nat. Commun.">
        <title>Phylogenomics reveals the evolutionary origins of lichenization in chlorophyte algae.</title>
        <authorList>
            <person name="Puginier C."/>
            <person name="Libourel C."/>
            <person name="Otte J."/>
            <person name="Skaloud P."/>
            <person name="Haon M."/>
            <person name="Grisel S."/>
            <person name="Petersen M."/>
            <person name="Berrin J.G."/>
            <person name="Delaux P.M."/>
            <person name="Dal Grande F."/>
            <person name="Keller J."/>
        </authorList>
    </citation>
    <scope>NUCLEOTIDE SEQUENCE [LARGE SCALE GENOMIC DNA]</scope>
    <source>
        <strain evidence="2 3">SAG 2043</strain>
    </source>
</reference>
<keyword evidence="3" id="KW-1185">Reference proteome</keyword>
<name>A0AAW1R9G4_9CHLO</name>
<dbReference type="EMBL" id="JALJOR010000001">
    <property type="protein sequence ID" value="KAK9830213.1"/>
    <property type="molecule type" value="Genomic_DNA"/>
</dbReference>
<dbReference type="Proteomes" id="UP001489004">
    <property type="component" value="Unassembled WGS sequence"/>
</dbReference>
<evidence type="ECO:0000313" key="3">
    <source>
        <dbReference type="Proteomes" id="UP001489004"/>
    </source>
</evidence>
<feature type="compositionally biased region" description="Basic and acidic residues" evidence="1">
    <location>
        <begin position="89"/>
        <end position="100"/>
    </location>
</feature>